<evidence type="ECO:0008006" key="13">
    <source>
        <dbReference type="Google" id="ProtNLM"/>
    </source>
</evidence>
<dbReference type="EMBL" id="CP014671">
    <property type="protein sequence ID" value="ANX02935.1"/>
    <property type="molecule type" value="Genomic_DNA"/>
</dbReference>
<evidence type="ECO:0000256" key="3">
    <source>
        <dbReference type="ARBA" id="ARBA00022475"/>
    </source>
</evidence>
<sequence length="130" mass="12916">MRVAPTVLLLCPLPALAAPSVLAASGQMLVSLALVVALIGGLFVLLRRLQLRTGGAGSIRTLAAHSVGTRERVVLLEVAGRQLLIGVAPGRVQALLVLGDSPANVPTSVPAESFGASLDAAVGAAGQGAP</sequence>
<dbReference type="GO" id="GO:0044781">
    <property type="term" value="P:bacterial-type flagellum organization"/>
    <property type="evidence" value="ECO:0007669"/>
    <property type="project" value="InterPro"/>
</dbReference>
<evidence type="ECO:0000256" key="9">
    <source>
        <dbReference type="SAM" id="Phobius"/>
    </source>
</evidence>
<evidence type="ECO:0000256" key="10">
    <source>
        <dbReference type="SAM" id="SignalP"/>
    </source>
</evidence>
<evidence type="ECO:0000256" key="5">
    <source>
        <dbReference type="ARBA" id="ARBA00022989"/>
    </source>
</evidence>
<keyword evidence="5 9" id="KW-1133">Transmembrane helix</keyword>
<evidence type="ECO:0000256" key="1">
    <source>
        <dbReference type="ARBA" id="ARBA00004117"/>
    </source>
</evidence>
<name>A0A1B1YQ97_9GAMM</name>
<accession>A0A1B1YQ97</accession>
<reference evidence="12" key="1">
    <citation type="submission" date="2016-03" db="EMBL/GenBank/DDBJ databases">
        <title>Complete genome sequence of Solimmundus cernigliae, representing a novel lineage of polycyclic aromatic hydrocarbon degraders within the Gammaproteobacteria.</title>
        <authorList>
            <person name="Singleton D.R."/>
            <person name="Dickey A.N."/>
            <person name="Scholl E.H."/>
            <person name="Wright F.A."/>
            <person name="Aitken M.D."/>
        </authorList>
    </citation>
    <scope>NUCLEOTIDE SEQUENCE [LARGE SCALE GENOMIC DNA]</scope>
    <source>
        <strain evidence="12">TR3.2</strain>
    </source>
</reference>
<dbReference type="OrthoDB" id="5741235at2"/>
<dbReference type="RefSeq" id="WP_068802448.1">
    <property type="nucleotide sequence ID" value="NZ_CP014671.1"/>
</dbReference>
<evidence type="ECO:0000256" key="6">
    <source>
        <dbReference type="ARBA" id="ARBA00023136"/>
    </source>
</evidence>
<evidence type="ECO:0000256" key="2">
    <source>
        <dbReference type="ARBA" id="ARBA00004236"/>
    </source>
</evidence>
<dbReference type="AlphaFoldDB" id="A0A1B1YQ97"/>
<evidence type="ECO:0000313" key="12">
    <source>
        <dbReference type="Proteomes" id="UP000092952"/>
    </source>
</evidence>
<dbReference type="GO" id="GO:0005886">
    <property type="term" value="C:plasma membrane"/>
    <property type="evidence" value="ECO:0007669"/>
    <property type="project" value="UniProtKB-SubCell"/>
</dbReference>
<evidence type="ECO:0000313" key="11">
    <source>
        <dbReference type="EMBL" id="ANX02935.1"/>
    </source>
</evidence>
<keyword evidence="12" id="KW-1185">Reference proteome</keyword>
<keyword evidence="4 9" id="KW-0812">Transmembrane</keyword>
<dbReference type="GO" id="GO:0009425">
    <property type="term" value="C:bacterial-type flagellum basal body"/>
    <property type="evidence" value="ECO:0007669"/>
    <property type="project" value="UniProtKB-SubCell"/>
</dbReference>
<comment type="subcellular location">
    <subcellularLocation>
        <location evidence="1">Bacterial flagellum basal body</location>
    </subcellularLocation>
    <subcellularLocation>
        <location evidence="2">Cell membrane</location>
    </subcellularLocation>
</comment>
<dbReference type="KEGG" id="gbi:PG2T_01160"/>
<feature type="chain" id="PRO_5008532939" description="Flagellar protein" evidence="10">
    <location>
        <begin position="18"/>
        <end position="130"/>
    </location>
</feature>
<dbReference type="Pfam" id="PF04347">
    <property type="entry name" value="FliO"/>
    <property type="match status" value="1"/>
</dbReference>
<evidence type="ECO:0000256" key="4">
    <source>
        <dbReference type="ARBA" id="ARBA00022692"/>
    </source>
</evidence>
<proteinExistence type="inferred from homology"/>
<dbReference type="STRING" id="1810504.PG2T_01160"/>
<organism evidence="11 12">
    <name type="scientific">Immundisolibacter cernigliae</name>
    <dbReference type="NCBI Taxonomy" id="1810504"/>
    <lineage>
        <taxon>Bacteria</taxon>
        <taxon>Pseudomonadati</taxon>
        <taxon>Pseudomonadota</taxon>
        <taxon>Gammaproteobacteria</taxon>
        <taxon>Immundisolibacterales</taxon>
        <taxon>Immundisolibacteraceae</taxon>
        <taxon>Immundisolibacter</taxon>
    </lineage>
</organism>
<feature type="signal peptide" evidence="10">
    <location>
        <begin position="1"/>
        <end position="17"/>
    </location>
</feature>
<dbReference type="InterPro" id="IPR052205">
    <property type="entry name" value="FliO/MopB"/>
</dbReference>
<feature type="transmembrane region" description="Helical" evidence="9">
    <location>
        <begin position="27"/>
        <end position="46"/>
    </location>
</feature>
<keyword evidence="7" id="KW-0975">Bacterial flagellum</keyword>
<keyword evidence="10" id="KW-0732">Signal</keyword>
<evidence type="ECO:0000256" key="7">
    <source>
        <dbReference type="ARBA" id="ARBA00023143"/>
    </source>
</evidence>
<dbReference type="PANTHER" id="PTHR38766:SF1">
    <property type="entry name" value="FLAGELLAR PROTEIN FLIO"/>
    <property type="match status" value="1"/>
</dbReference>
<dbReference type="InterPro" id="IPR022781">
    <property type="entry name" value="Flagellar_biosynth_FliO"/>
</dbReference>
<dbReference type="PANTHER" id="PTHR38766">
    <property type="entry name" value="FLAGELLAR PROTEIN FLIO"/>
    <property type="match status" value="1"/>
</dbReference>
<protein>
    <recommendedName>
        <fullName evidence="13">Flagellar protein</fullName>
    </recommendedName>
</protein>
<gene>
    <name evidence="11" type="ORF">PG2T_01160</name>
</gene>
<dbReference type="Proteomes" id="UP000092952">
    <property type="component" value="Chromosome"/>
</dbReference>
<comment type="similarity">
    <text evidence="8">Belongs to the FliO/MopB family.</text>
</comment>
<keyword evidence="3" id="KW-1003">Cell membrane</keyword>
<evidence type="ECO:0000256" key="8">
    <source>
        <dbReference type="ARBA" id="ARBA00037937"/>
    </source>
</evidence>
<dbReference type="InParanoid" id="A0A1B1YQ97"/>
<dbReference type="FunCoup" id="A0A1B1YQ97">
    <property type="interactions" value="31"/>
</dbReference>
<keyword evidence="6 9" id="KW-0472">Membrane</keyword>